<accession>A0A0M3HF91</accession>
<sequence length="175" mass="19707">MSAEQEISQMRDQLLANANLLASPGLSRIGSMRASQRNLSDLQSASHLPLAGPEGQSVSLGAASGDLEQVALILKQQQMINDLRTKLEQHQRENDRLKAIMDANSMIESLDKRTSMRAFEVQRVQELELAYSKLKMELDRLIEEKAGNGFEGMNFRSLFEKTLEENDRFAFFSLC</sequence>
<keyword evidence="2" id="KW-1185">Reference proteome</keyword>
<feature type="coiled-coil region" evidence="1">
    <location>
        <begin position="73"/>
        <end position="100"/>
    </location>
</feature>
<proteinExistence type="predicted"/>
<name>A0A0M3HF91_ASCLU</name>
<evidence type="ECO:0000256" key="1">
    <source>
        <dbReference type="SAM" id="Coils"/>
    </source>
</evidence>
<protein>
    <submittedName>
        <fullName evidence="3">GOLGA2L5 domain-containing protein</fullName>
    </submittedName>
</protein>
<evidence type="ECO:0000313" key="3">
    <source>
        <dbReference type="WBParaSite" id="ALUE_0000018601-mRNA-1"/>
    </source>
</evidence>
<keyword evidence="1" id="KW-0175">Coiled coil</keyword>
<evidence type="ECO:0000313" key="2">
    <source>
        <dbReference type="Proteomes" id="UP000036681"/>
    </source>
</evidence>
<dbReference type="Proteomes" id="UP000036681">
    <property type="component" value="Unplaced"/>
</dbReference>
<dbReference type="WBParaSite" id="ALUE_0000018601-mRNA-1">
    <property type="protein sequence ID" value="ALUE_0000018601-mRNA-1"/>
    <property type="gene ID" value="ALUE_0000018601"/>
</dbReference>
<organism evidence="2 3">
    <name type="scientific">Ascaris lumbricoides</name>
    <name type="common">Giant roundworm</name>
    <dbReference type="NCBI Taxonomy" id="6252"/>
    <lineage>
        <taxon>Eukaryota</taxon>
        <taxon>Metazoa</taxon>
        <taxon>Ecdysozoa</taxon>
        <taxon>Nematoda</taxon>
        <taxon>Chromadorea</taxon>
        <taxon>Rhabditida</taxon>
        <taxon>Spirurina</taxon>
        <taxon>Ascaridomorpha</taxon>
        <taxon>Ascaridoidea</taxon>
        <taxon>Ascarididae</taxon>
        <taxon>Ascaris</taxon>
    </lineage>
</organism>
<dbReference type="AlphaFoldDB" id="A0A0M3HF91"/>
<reference evidence="3" key="1">
    <citation type="submission" date="2017-02" db="UniProtKB">
        <authorList>
            <consortium name="WormBaseParasite"/>
        </authorList>
    </citation>
    <scope>IDENTIFICATION</scope>
</reference>